<sequence>MPKQMSQLFDSIQKLPQIPEVVRTIINQLNEPHAEMLDIAKNVEKEQVIALKILRLVNSAHFGLSRKIASIDQATVMLGMNQLKTLVIASGIVGSMPKIENFDIRKFWNNCFRTAAYAKWLAEHNQLEADIAYTAALIGNLGNVLIHMVFPSEANEIDQHAKAGNTPRPEIERNCIGFTNQDVCAELCRRWKFADELIEAIQQSGEPLSFEKPSAYACTLHLAQYISNKVDQGKTEEEILADFPYAVAERVGLSESFISSNLAEILAIQSNLEGLAD</sequence>
<dbReference type="PANTHER" id="PTHR33525">
    <property type="match status" value="1"/>
</dbReference>
<dbReference type="AlphaFoldDB" id="A0A177NVW3"/>
<accession>A0A177NVW3</accession>
<dbReference type="OrthoDB" id="9770715at2"/>
<dbReference type="Proteomes" id="UP000078476">
    <property type="component" value="Unassembled WGS sequence"/>
</dbReference>
<dbReference type="EMBL" id="LUUI01000016">
    <property type="protein sequence ID" value="OAI21230.1"/>
    <property type="molecule type" value="Genomic_DNA"/>
</dbReference>
<dbReference type="Gene3D" id="1.10.3210.10">
    <property type="entry name" value="Hypothetical protein af1432"/>
    <property type="match status" value="1"/>
</dbReference>
<organism evidence="2 3">
    <name type="scientific">Methylomonas lenta</name>
    <dbReference type="NCBI Taxonomy" id="980561"/>
    <lineage>
        <taxon>Bacteria</taxon>
        <taxon>Pseudomonadati</taxon>
        <taxon>Pseudomonadota</taxon>
        <taxon>Gammaproteobacteria</taxon>
        <taxon>Methylococcales</taxon>
        <taxon>Methylococcaceae</taxon>
        <taxon>Methylomonas</taxon>
    </lineage>
</organism>
<dbReference type="InterPro" id="IPR013976">
    <property type="entry name" value="HDOD"/>
</dbReference>
<keyword evidence="3" id="KW-1185">Reference proteome</keyword>
<gene>
    <name evidence="2" type="ORF">A1359_19615</name>
</gene>
<dbReference type="PANTHER" id="PTHR33525:SF6">
    <property type="entry name" value="HDOD DOMAIN-CONTAINING PROTEIN"/>
    <property type="match status" value="1"/>
</dbReference>
<evidence type="ECO:0000313" key="2">
    <source>
        <dbReference type="EMBL" id="OAI21230.1"/>
    </source>
</evidence>
<dbReference type="InterPro" id="IPR052340">
    <property type="entry name" value="RNase_Y/CdgJ"/>
</dbReference>
<feature type="domain" description="HDOD" evidence="1">
    <location>
        <begin position="15"/>
        <end position="207"/>
    </location>
</feature>
<dbReference type="SUPFAM" id="SSF109604">
    <property type="entry name" value="HD-domain/PDEase-like"/>
    <property type="match status" value="1"/>
</dbReference>
<reference evidence="2 3" key="1">
    <citation type="submission" date="2016-03" db="EMBL/GenBank/DDBJ databases">
        <authorList>
            <person name="Ploux O."/>
        </authorList>
    </citation>
    <scope>NUCLEOTIDE SEQUENCE [LARGE SCALE GENOMIC DNA]</scope>
    <source>
        <strain evidence="2 3">R-45370</strain>
    </source>
</reference>
<dbReference type="PROSITE" id="PS51833">
    <property type="entry name" value="HDOD"/>
    <property type="match status" value="1"/>
</dbReference>
<protein>
    <submittedName>
        <fullName evidence="2">Signal transduction protein</fullName>
    </submittedName>
</protein>
<name>A0A177NVW3_9GAMM</name>
<dbReference type="Pfam" id="PF08668">
    <property type="entry name" value="HDOD"/>
    <property type="match status" value="1"/>
</dbReference>
<proteinExistence type="predicted"/>
<dbReference type="STRING" id="980561.A1359_19615"/>
<evidence type="ECO:0000259" key="1">
    <source>
        <dbReference type="PROSITE" id="PS51833"/>
    </source>
</evidence>
<evidence type="ECO:0000313" key="3">
    <source>
        <dbReference type="Proteomes" id="UP000078476"/>
    </source>
</evidence>
<dbReference type="RefSeq" id="WP_066976695.1">
    <property type="nucleotide sequence ID" value="NZ_LUUI01000016.1"/>
</dbReference>
<comment type="caution">
    <text evidence="2">The sequence shown here is derived from an EMBL/GenBank/DDBJ whole genome shotgun (WGS) entry which is preliminary data.</text>
</comment>